<dbReference type="Proteomes" id="UP000474565">
    <property type="component" value="Unassembled WGS sequence"/>
</dbReference>
<name>A0A6L8MG47_9BURK</name>
<keyword evidence="1" id="KW-0175">Coiled coil</keyword>
<accession>A0A6L8MG47</accession>
<sequence length="155" mass="17711">MAKSRGRIIDDLVIEVIEHLLDTWQGKLTWDLLIAAIKASIATQYTRQALANHERIAHAFSDRQKALRNREESPLPGSPQVAALMKKIETLEAENARLQLECQRHRAMFIRWVSNAQKKNLTAEELNAELPPAQRRATSEENVVPLTKARKKTRK</sequence>
<comment type="caution">
    <text evidence="3">The sequence shown here is derived from an EMBL/GenBank/DDBJ whole genome shotgun (WGS) entry which is preliminary data.</text>
</comment>
<dbReference type="EMBL" id="WWCP01000001">
    <property type="protein sequence ID" value="MYM80752.1"/>
    <property type="molecule type" value="Genomic_DNA"/>
</dbReference>
<gene>
    <name evidence="3" type="ORF">GTP44_02095</name>
</gene>
<feature type="region of interest" description="Disordered" evidence="2">
    <location>
        <begin position="129"/>
        <end position="155"/>
    </location>
</feature>
<feature type="coiled-coil region" evidence="1">
    <location>
        <begin position="81"/>
        <end position="108"/>
    </location>
</feature>
<evidence type="ECO:0000256" key="2">
    <source>
        <dbReference type="SAM" id="MobiDB-lite"/>
    </source>
</evidence>
<protein>
    <submittedName>
        <fullName evidence="3">Uncharacterized protein</fullName>
    </submittedName>
</protein>
<reference evidence="3 4" key="1">
    <citation type="submission" date="2019-12" db="EMBL/GenBank/DDBJ databases">
        <title>Novel species isolated from a subtropical stream in China.</title>
        <authorList>
            <person name="Lu H."/>
        </authorList>
    </citation>
    <scope>NUCLEOTIDE SEQUENCE [LARGE SCALE GENOMIC DNA]</scope>
    <source>
        <strain evidence="3 4">FT50W</strain>
    </source>
</reference>
<evidence type="ECO:0000256" key="1">
    <source>
        <dbReference type="SAM" id="Coils"/>
    </source>
</evidence>
<organism evidence="3 4">
    <name type="scientific">Duganella lactea</name>
    <dbReference type="NCBI Taxonomy" id="2692173"/>
    <lineage>
        <taxon>Bacteria</taxon>
        <taxon>Pseudomonadati</taxon>
        <taxon>Pseudomonadota</taxon>
        <taxon>Betaproteobacteria</taxon>
        <taxon>Burkholderiales</taxon>
        <taxon>Oxalobacteraceae</taxon>
        <taxon>Telluria group</taxon>
        <taxon>Duganella</taxon>
    </lineage>
</organism>
<evidence type="ECO:0000313" key="4">
    <source>
        <dbReference type="Proteomes" id="UP000474565"/>
    </source>
</evidence>
<dbReference type="RefSeq" id="WP_161018097.1">
    <property type="nucleotide sequence ID" value="NZ_WWCP01000001.1"/>
</dbReference>
<evidence type="ECO:0000313" key="3">
    <source>
        <dbReference type="EMBL" id="MYM80752.1"/>
    </source>
</evidence>
<dbReference type="AlphaFoldDB" id="A0A6L8MG47"/>
<proteinExistence type="predicted"/>